<accession>A0A2N6NAL5</accession>
<proteinExistence type="predicted"/>
<dbReference type="AlphaFoldDB" id="A0A2N6NAL5"/>
<evidence type="ECO:0000313" key="2">
    <source>
        <dbReference type="Proteomes" id="UP000235728"/>
    </source>
</evidence>
<name>A0A2N6NAL5_BEABA</name>
<organism evidence="1 2">
    <name type="scientific">Beauveria bassiana</name>
    <name type="common">White muscardine disease fungus</name>
    <name type="synonym">Tritirachium shiotae</name>
    <dbReference type="NCBI Taxonomy" id="176275"/>
    <lineage>
        <taxon>Eukaryota</taxon>
        <taxon>Fungi</taxon>
        <taxon>Dikarya</taxon>
        <taxon>Ascomycota</taxon>
        <taxon>Pezizomycotina</taxon>
        <taxon>Sordariomycetes</taxon>
        <taxon>Hypocreomycetidae</taxon>
        <taxon>Hypocreales</taxon>
        <taxon>Cordycipitaceae</taxon>
        <taxon>Beauveria</taxon>
    </lineage>
</organism>
<reference evidence="1 2" key="1">
    <citation type="journal article" date="2016" name="Appl. Microbiol. Biotechnol.">
        <title>Characterization of T-DNA insertion mutants with decreased virulence in the entomopathogenic fungus Beauveria bassiana JEF-007.</title>
        <authorList>
            <person name="Kim S."/>
            <person name="Lee S.J."/>
            <person name="Nai Y.S."/>
            <person name="Yu J.S."/>
            <person name="Lee M.R."/>
            <person name="Yang Y.T."/>
            <person name="Kim J.S."/>
        </authorList>
    </citation>
    <scope>NUCLEOTIDE SEQUENCE [LARGE SCALE GENOMIC DNA]</scope>
    <source>
        <strain evidence="1 2">JEF-007</strain>
    </source>
</reference>
<evidence type="ECO:0000313" key="1">
    <source>
        <dbReference type="EMBL" id="PMB64311.1"/>
    </source>
</evidence>
<dbReference type="Proteomes" id="UP000235728">
    <property type="component" value="Unassembled WGS sequence"/>
</dbReference>
<dbReference type="EMBL" id="MRVG01000013">
    <property type="protein sequence ID" value="PMB64311.1"/>
    <property type="molecule type" value="Genomic_DNA"/>
</dbReference>
<dbReference type="OMA" id="GECRHRA"/>
<protein>
    <submittedName>
        <fullName evidence="1">Uncharacterized protein</fullName>
    </submittedName>
</protein>
<gene>
    <name evidence="1" type="ORF">BM221_009697</name>
</gene>
<comment type="caution">
    <text evidence="1">The sequence shown here is derived from an EMBL/GenBank/DDBJ whole genome shotgun (WGS) entry which is preliminary data.</text>
</comment>
<sequence>MGTISFQASNAIIYLTYGVFLAREYSVMGTGIAWKLRHQAKTDFLSSNGTQTGQNSPLRLMSMRHGCL</sequence>